<proteinExistence type="predicted"/>
<evidence type="ECO:0000256" key="1">
    <source>
        <dbReference type="SAM" id="MobiDB-lite"/>
    </source>
</evidence>
<gene>
    <name evidence="3" type="ORF">ALAG00032_LOCUS1128</name>
</gene>
<keyword evidence="2" id="KW-1133">Transmembrane helix</keyword>
<evidence type="ECO:0000313" key="3">
    <source>
        <dbReference type="EMBL" id="CAE0360398.1"/>
    </source>
</evidence>
<feature type="compositionally biased region" description="Basic and acidic residues" evidence="1">
    <location>
        <begin position="656"/>
        <end position="667"/>
    </location>
</feature>
<feature type="transmembrane region" description="Helical" evidence="2">
    <location>
        <begin position="217"/>
        <end position="242"/>
    </location>
</feature>
<keyword evidence="2" id="KW-0812">Transmembrane</keyword>
<sequence>MGFREGEDRRRRGVVVVVSAVLVITVFAFTMAVSLGIKNSNTSQISFQHQAEVSQMYSSYLYELLTMGQASVLLGYEPNQENTNNSIVTTSCVAGGSATNGPEQYLSIIVEAIQNSDDILLSLRREQKRAKRRAPPLRRANKRFKRLIEHSESVVDIARAFLFLYPDDPEEATETISIPHNVGEEGFLDQKITIEKYLKRYTDAIERVNSTSHQTTFTASILALVLTLLAFVMLLATLLVLARAQYLASKLREEEFRQRFEREILDHRFGNRIRMARLFLDDRNFNQLSAILSTWELEVRVRQNKKNELPMNPISPAKLFAPAFNFPHTIECYADLMTPLVFFDRNGERVPFAIIQVVFLSDIASNICKHGGSKAWISIEPHAILITNKIIENPNLPPSNKVGLRALQELGEQYAMPTTFQKGKENFSVTIVVDSRVASEEEMMTSISDVSSPTPYPSLELGEKEEKNRADTEKCDDWKMSPDAPTTDVSLQYQMFLIEDSRAIAVLTARQFNHLGVQLHTIVSPSEVYNLAGTIAENYHRHRKPIVCIFDENLFSLNDNFDIITETGTRLRQRLLLHPMMQNLHDNGKLLFVSCSASTIEDDSTIICSLSKSVHPKKQVGILCEALDRRFPSGDDNSCHFHRDWLERQKERTSNSKYYRIERKESEDSVDDPPSTTRRNGKVHVSALSDIVEVTVQCS</sequence>
<organism evidence="3">
    <name type="scientific">Aureoumbra lagunensis</name>
    <dbReference type="NCBI Taxonomy" id="44058"/>
    <lineage>
        <taxon>Eukaryota</taxon>
        <taxon>Sar</taxon>
        <taxon>Stramenopiles</taxon>
        <taxon>Ochrophyta</taxon>
        <taxon>Pelagophyceae</taxon>
        <taxon>Pelagomonadales</taxon>
        <taxon>Aureoumbra</taxon>
    </lineage>
</organism>
<accession>A0A7S3JQU8</accession>
<dbReference type="EMBL" id="HBIJ01001565">
    <property type="protein sequence ID" value="CAE0360398.1"/>
    <property type="molecule type" value="Transcribed_RNA"/>
</dbReference>
<feature type="transmembrane region" description="Helical" evidence="2">
    <location>
        <begin position="12"/>
        <end position="37"/>
    </location>
</feature>
<name>A0A7S3JQU8_9STRA</name>
<evidence type="ECO:0000256" key="2">
    <source>
        <dbReference type="SAM" id="Phobius"/>
    </source>
</evidence>
<dbReference type="AlphaFoldDB" id="A0A7S3JQU8"/>
<feature type="region of interest" description="Disordered" evidence="1">
    <location>
        <begin position="656"/>
        <end position="681"/>
    </location>
</feature>
<protein>
    <submittedName>
        <fullName evidence="3">Uncharacterized protein</fullName>
    </submittedName>
</protein>
<feature type="compositionally biased region" description="Basic and acidic residues" evidence="1">
    <location>
        <begin position="461"/>
        <end position="480"/>
    </location>
</feature>
<reference evidence="3" key="1">
    <citation type="submission" date="2021-01" db="EMBL/GenBank/DDBJ databases">
        <authorList>
            <person name="Corre E."/>
            <person name="Pelletier E."/>
            <person name="Niang G."/>
            <person name="Scheremetjew M."/>
            <person name="Finn R."/>
            <person name="Kale V."/>
            <person name="Holt S."/>
            <person name="Cochrane G."/>
            <person name="Meng A."/>
            <person name="Brown T."/>
            <person name="Cohen L."/>
        </authorList>
    </citation>
    <scope>NUCLEOTIDE SEQUENCE</scope>
    <source>
        <strain evidence="3">CCMP1510</strain>
    </source>
</reference>
<keyword evidence="2" id="KW-0472">Membrane</keyword>
<feature type="region of interest" description="Disordered" evidence="1">
    <location>
        <begin position="444"/>
        <end position="481"/>
    </location>
</feature>